<dbReference type="PANTHER" id="PTHR30349:SF41">
    <property type="entry name" value="INTEGRASE_RECOMBINASE PROTEIN MJ0367-RELATED"/>
    <property type="match status" value="1"/>
</dbReference>
<keyword evidence="4" id="KW-0233">DNA recombination</keyword>
<evidence type="ECO:0000256" key="3">
    <source>
        <dbReference type="ARBA" id="ARBA00023125"/>
    </source>
</evidence>
<evidence type="ECO:0000313" key="9">
    <source>
        <dbReference type="Proteomes" id="UP001559025"/>
    </source>
</evidence>
<dbReference type="Gene3D" id="1.10.443.10">
    <property type="entry name" value="Intergrase catalytic core"/>
    <property type="match status" value="1"/>
</dbReference>
<dbReference type="CDD" id="cd00397">
    <property type="entry name" value="DNA_BRE_C"/>
    <property type="match status" value="1"/>
</dbReference>
<organism evidence="8 9">
    <name type="scientific">Neoaquamicrobium sediminum</name>
    <dbReference type="NCBI Taxonomy" id="1849104"/>
    <lineage>
        <taxon>Bacteria</taxon>
        <taxon>Pseudomonadati</taxon>
        <taxon>Pseudomonadota</taxon>
        <taxon>Alphaproteobacteria</taxon>
        <taxon>Hyphomicrobiales</taxon>
        <taxon>Phyllobacteriaceae</taxon>
        <taxon>Neoaquamicrobium</taxon>
    </lineage>
</organism>
<keyword evidence="9" id="KW-1185">Reference proteome</keyword>
<dbReference type="InterPro" id="IPR050090">
    <property type="entry name" value="Tyrosine_recombinase_XerCD"/>
</dbReference>
<evidence type="ECO:0000313" key="8">
    <source>
        <dbReference type="EMBL" id="MEX4006753.1"/>
    </source>
</evidence>
<accession>A0ABV3WQ15</accession>
<protein>
    <submittedName>
        <fullName evidence="8">Tyrosine-type recombinase/integrase</fullName>
    </submittedName>
</protein>
<dbReference type="Proteomes" id="UP001559025">
    <property type="component" value="Unassembled WGS sequence"/>
</dbReference>
<evidence type="ECO:0000256" key="2">
    <source>
        <dbReference type="ARBA" id="ARBA00022908"/>
    </source>
</evidence>
<dbReference type="PROSITE" id="PS51900">
    <property type="entry name" value="CB"/>
    <property type="match status" value="1"/>
</dbReference>
<evidence type="ECO:0000256" key="5">
    <source>
        <dbReference type="PROSITE-ProRule" id="PRU01248"/>
    </source>
</evidence>
<name>A0ABV3WQ15_9HYPH</name>
<proteinExistence type="inferred from homology"/>
<dbReference type="Gene3D" id="1.10.150.130">
    <property type="match status" value="1"/>
</dbReference>
<feature type="domain" description="Core-binding (CB)" evidence="7">
    <location>
        <begin position="6"/>
        <end position="96"/>
    </location>
</feature>
<gene>
    <name evidence="8" type="ORF">V1479_05510</name>
</gene>
<dbReference type="PROSITE" id="PS51898">
    <property type="entry name" value="TYR_RECOMBINASE"/>
    <property type="match status" value="1"/>
</dbReference>
<dbReference type="InterPro" id="IPR013762">
    <property type="entry name" value="Integrase-like_cat_sf"/>
</dbReference>
<keyword evidence="3 5" id="KW-0238">DNA-binding</keyword>
<sequence length="370" mass="41958">MRKHHPKNERIKRRYLAYLEEAKRLSSASVDQAAAAIAQFEATTKWKDFARFHIEQARAFKRELGEQTNAATGRPLAKATIHSRLMALKAFFQWLASQPGYRRIGYSDADYFNPSANDSRIATARRERSAPSIDQVRHVLNSISIESDIDRRDRALIAFALLSGARDDAIASLALRHVDTDRRTVFQDARSVRTKNRKTFTSWYFPVGDDMEAIVSDWIAHLKGNLLFGPDDPLFPATRVAPDADGHFGPAGVDRIFWKSADAIRRIFRQRFEAAGLAYFNPHSLRTTLARLGEAVCRSPEEFKAWSQNLGHEQVLTTFTSYGAVAGHRQAQIFEALRNGSKRPVGEREPDLTTIANILRQIHDNTLQRR</sequence>
<dbReference type="PANTHER" id="PTHR30349">
    <property type="entry name" value="PHAGE INTEGRASE-RELATED"/>
    <property type="match status" value="1"/>
</dbReference>
<dbReference type="InterPro" id="IPR010998">
    <property type="entry name" value="Integrase_recombinase_N"/>
</dbReference>
<comment type="caution">
    <text evidence="8">The sequence shown here is derived from an EMBL/GenBank/DDBJ whole genome shotgun (WGS) entry which is preliminary data.</text>
</comment>
<dbReference type="EMBL" id="JAZHFV010000002">
    <property type="protein sequence ID" value="MEX4006753.1"/>
    <property type="molecule type" value="Genomic_DNA"/>
</dbReference>
<dbReference type="InterPro" id="IPR011010">
    <property type="entry name" value="DNA_brk_join_enz"/>
</dbReference>
<keyword evidence="2" id="KW-0229">DNA integration</keyword>
<evidence type="ECO:0000256" key="1">
    <source>
        <dbReference type="ARBA" id="ARBA00008857"/>
    </source>
</evidence>
<comment type="similarity">
    <text evidence="1">Belongs to the 'phage' integrase family.</text>
</comment>
<dbReference type="SUPFAM" id="SSF56349">
    <property type="entry name" value="DNA breaking-rejoining enzymes"/>
    <property type="match status" value="1"/>
</dbReference>
<evidence type="ECO:0000259" key="7">
    <source>
        <dbReference type="PROSITE" id="PS51900"/>
    </source>
</evidence>
<dbReference type="InterPro" id="IPR044068">
    <property type="entry name" value="CB"/>
</dbReference>
<dbReference type="Pfam" id="PF00589">
    <property type="entry name" value="Phage_integrase"/>
    <property type="match status" value="1"/>
</dbReference>
<evidence type="ECO:0000259" key="6">
    <source>
        <dbReference type="PROSITE" id="PS51898"/>
    </source>
</evidence>
<feature type="domain" description="Tyr recombinase" evidence="6">
    <location>
        <begin position="126"/>
        <end position="335"/>
    </location>
</feature>
<dbReference type="InterPro" id="IPR002104">
    <property type="entry name" value="Integrase_catalytic"/>
</dbReference>
<dbReference type="RefSeq" id="WP_368802041.1">
    <property type="nucleotide sequence ID" value="NZ_JAZHFV010000002.1"/>
</dbReference>
<evidence type="ECO:0000256" key="4">
    <source>
        <dbReference type="ARBA" id="ARBA00023172"/>
    </source>
</evidence>
<reference evidence="8 9" key="1">
    <citation type="submission" date="2024-01" db="EMBL/GenBank/DDBJ databases">
        <title>New evidence supports the origin of RcGTA from prophage.</title>
        <authorList>
            <person name="Xu Y."/>
            <person name="Liu B."/>
            <person name="Chen F."/>
        </authorList>
    </citation>
    <scope>NUCLEOTIDE SEQUENCE [LARGE SCALE GENOMIC DNA]</scope>
    <source>
        <strain evidence="8 9">CBW1107-2</strain>
    </source>
</reference>